<dbReference type="PANTHER" id="PTHR24305">
    <property type="entry name" value="CYTOCHROME P450"/>
    <property type="match status" value="1"/>
</dbReference>
<evidence type="ECO:0000256" key="1">
    <source>
        <dbReference type="ARBA" id="ARBA00001971"/>
    </source>
</evidence>
<keyword evidence="6 8" id="KW-0503">Monooxygenase</keyword>
<dbReference type="PANTHER" id="PTHR24305:SF157">
    <property type="entry name" value="N-ACETYLTRYPTOPHAN 6-HYDROXYLASE IVOC-RELATED"/>
    <property type="match status" value="1"/>
</dbReference>
<dbReference type="GeneID" id="36593280"/>
<reference evidence="9 10" key="1">
    <citation type="submission" date="2016-04" db="EMBL/GenBank/DDBJ databases">
        <title>A degradative enzymes factory behind the ericoid mycorrhizal symbiosis.</title>
        <authorList>
            <consortium name="DOE Joint Genome Institute"/>
            <person name="Martino E."/>
            <person name="Morin E."/>
            <person name="Grelet G."/>
            <person name="Kuo A."/>
            <person name="Kohler A."/>
            <person name="Daghino S."/>
            <person name="Barry K."/>
            <person name="Choi C."/>
            <person name="Cichocki N."/>
            <person name="Clum A."/>
            <person name="Copeland A."/>
            <person name="Hainaut M."/>
            <person name="Haridas S."/>
            <person name="Labutti K."/>
            <person name="Lindquist E."/>
            <person name="Lipzen A."/>
            <person name="Khouja H.-R."/>
            <person name="Murat C."/>
            <person name="Ohm R."/>
            <person name="Olson A."/>
            <person name="Spatafora J."/>
            <person name="Veneault-Fourrey C."/>
            <person name="Henrissat B."/>
            <person name="Grigoriev I."/>
            <person name="Martin F."/>
            <person name="Perotto S."/>
        </authorList>
    </citation>
    <scope>NUCLEOTIDE SEQUENCE [LARGE SCALE GENOMIC DNA]</scope>
    <source>
        <strain evidence="9 10">E</strain>
    </source>
</reference>
<evidence type="ECO:0000313" key="9">
    <source>
        <dbReference type="EMBL" id="PMD54161.1"/>
    </source>
</evidence>
<evidence type="ECO:0000256" key="2">
    <source>
        <dbReference type="ARBA" id="ARBA00010617"/>
    </source>
</evidence>
<dbReference type="InterPro" id="IPR050121">
    <property type="entry name" value="Cytochrome_P450_monoxygenase"/>
</dbReference>
<feature type="binding site" description="axial binding residue" evidence="7">
    <location>
        <position position="360"/>
    </location>
    <ligand>
        <name>heme</name>
        <dbReference type="ChEBI" id="CHEBI:30413"/>
    </ligand>
    <ligandPart>
        <name>Fe</name>
        <dbReference type="ChEBI" id="CHEBI:18248"/>
    </ligandPart>
</feature>
<evidence type="ECO:0000256" key="5">
    <source>
        <dbReference type="ARBA" id="ARBA00023004"/>
    </source>
</evidence>
<dbReference type="GO" id="GO:0004497">
    <property type="term" value="F:monooxygenase activity"/>
    <property type="evidence" value="ECO:0007669"/>
    <property type="project" value="UniProtKB-KW"/>
</dbReference>
<comment type="similarity">
    <text evidence="2 8">Belongs to the cytochrome P450 family.</text>
</comment>
<dbReference type="InterPro" id="IPR017972">
    <property type="entry name" value="Cyt_P450_CS"/>
</dbReference>
<dbReference type="InterPro" id="IPR036396">
    <property type="entry name" value="Cyt_P450_sf"/>
</dbReference>
<evidence type="ECO:0000256" key="4">
    <source>
        <dbReference type="ARBA" id="ARBA00023002"/>
    </source>
</evidence>
<dbReference type="OrthoDB" id="3945418at2759"/>
<gene>
    <name evidence="9" type="ORF">K444DRAFT_646468</name>
</gene>
<dbReference type="SUPFAM" id="SSF48264">
    <property type="entry name" value="Cytochrome P450"/>
    <property type="match status" value="1"/>
</dbReference>
<keyword evidence="5 7" id="KW-0408">Iron</keyword>
<dbReference type="GO" id="GO:0005506">
    <property type="term" value="F:iron ion binding"/>
    <property type="evidence" value="ECO:0007669"/>
    <property type="project" value="InterPro"/>
</dbReference>
<dbReference type="GO" id="GO:0020037">
    <property type="term" value="F:heme binding"/>
    <property type="evidence" value="ECO:0007669"/>
    <property type="project" value="InterPro"/>
</dbReference>
<keyword evidence="7 8" id="KW-0349">Heme</keyword>
<comment type="cofactor">
    <cofactor evidence="1 7">
        <name>heme</name>
        <dbReference type="ChEBI" id="CHEBI:30413"/>
    </cofactor>
</comment>
<evidence type="ECO:0000313" key="10">
    <source>
        <dbReference type="Proteomes" id="UP000235371"/>
    </source>
</evidence>
<dbReference type="RefSeq" id="XP_024731065.1">
    <property type="nucleotide sequence ID" value="XM_024885203.1"/>
</dbReference>
<keyword evidence="3 7" id="KW-0479">Metal-binding</keyword>
<evidence type="ECO:0000256" key="6">
    <source>
        <dbReference type="ARBA" id="ARBA00023033"/>
    </source>
</evidence>
<organism evidence="9 10">
    <name type="scientific">Hyaloscypha bicolor E</name>
    <dbReference type="NCBI Taxonomy" id="1095630"/>
    <lineage>
        <taxon>Eukaryota</taxon>
        <taxon>Fungi</taxon>
        <taxon>Dikarya</taxon>
        <taxon>Ascomycota</taxon>
        <taxon>Pezizomycotina</taxon>
        <taxon>Leotiomycetes</taxon>
        <taxon>Helotiales</taxon>
        <taxon>Hyaloscyphaceae</taxon>
        <taxon>Hyaloscypha</taxon>
        <taxon>Hyaloscypha bicolor</taxon>
    </lineage>
</organism>
<accession>A0A2J6STR5</accession>
<protein>
    <submittedName>
        <fullName evidence="9">Cytochrome P450</fullName>
    </submittedName>
</protein>
<dbReference type="Pfam" id="PF00067">
    <property type="entry name" value="p450"/>
    <property type="match status" value="1"/>
</dbReference>
<dbReference type="InParanoid" id="A0A2J6STR5"/>
<dbReference type="PROSITE" id="PS00086">
    <property type="entry name" value="CYTOCHROME_P450"/>
    <property type="match status" value="1"/>
</dbReference>
<dbReference type="STRING" id="1095630.A0A2J6STR5"/>
<dbReference type="GO" id="GO:0016705">
    <property type="term" value="F:oxidoreductase activity, acting on paired donors, with incorporation or reduction of molecular oxygen"/>
    <property type="evidence" value="ECO:0007669"/>
    <property type="project" value="InterPro"/>
</dbReference>
<name>A0A2J6STR5_9HELO</name>
<sequence>MDLVSTLAGKIWVSAGSITLLYQFYFDVIRGEECVWKVEEKHKKYGKMVRVVLHINGPECLDHVFGTAGKRRDKYKLTTNGLEVRGAAIGTVPHDLRRSRRAPMNPYFSKQSIQRLKPILQRTLKKVLGRLAQNAGSAGPIGMQLLHAATTTDITSDHCFGQKGAKVYHQLSIISWFHSLIKSLPLSVAMFLFPVIKGTEGEMAPTIFRGLLSIANLSESETTPRPGDETCILLSAGSDTTANTSAAITVGDSILDPKTTMPELSQIEGLPYLTAIIQEGLRLYPSVSFRQDRVTPDEDLFYQDARVGKNILFRKSTTALLLSRNQEFYPSPMTFDPNRFLKNPRLDRYRLSFSRGSRRCLGIFKKYNLYGGNEKQSSPSLGLFEADREDVDMIFNILIPFRKQGSLGVRLRAR</sequence>
<evidence type="ECO:0000256" key="3">
    <source>
        <dbReference type="ARBA" id="ARBA00022723"/>
    </source>
</evidence>
<dbReference type="InterPro" id="IPR001128">
    <property type="entry name" value="Cyt_P450"/>
</dbReference>
<evidence type="ECO:0000256" key="7">
    <source>
        <dbReference type="PIRSR" id="PIRSR602403-1"/>
    </source>
</evidence>
<keyword evidence="4 8" id="KW-0560">Oxidoreductase</keyword>
<dbReference type="Gene3D" id="1.10.630.10">
    <property type="entry name" value="Cytochrome P450"/>
    <property type="match status" value="1"/>
</dbReference>
<dbReference type="PRINTS" id="PR00465">
    <property type="entry name" value="EP450IV"/>
</dbReference>
<dbReference type="InterPro" id="IPR002403">
    <property type="entry name" value="Cyt_P450_E_grp-IV"/>
</dbReference>
<dbReference type="AlphaFoldDB" id="A0A2J6STR5"/>
<dbReference type="EMBL" id="KZ613866">
    <property type="protein sequence ID" value="PMD54161.1"/>
    <property type="molecule type" value="Genomic_DNA"/>
</dbReference>
<evidence type="ECO:0000256" key="8">
    <source>
        <dbReference type="RuleBase" id="RU000461"/>
    </source>
</evidence>
<dbReference type="Proteomes" id="UP000235371">
    <property type="component" value="Unassembled WGS sequence"/>
</dbReference>
<keyword evidence="10" id="KW-1185">Reference proteome</keyword>
<proteinExistence type="inferred from homology"/>